<keyword evidence="4 8" id="KW-0808">Transferase</keyword>
<dbReference type="InterPro" id="IPR044878">
    <property type="entry name" value="UbiA_sf"/>
</dbReference>
<dbReference type="Proteomes" id="UP000199258">
    <property type="component" value="Unassembled WGS sequence"/>
</dbReference>
<evidence type="ECO:0000313" key="10">
    <source>
        <dbReference type="EMBL" id="SDH52436.1"/>
    </source>
</evidence>
<comment type="catalytic activity">
    <reaction evidence="8">
        <text>an all-trans-polyprenyl diphosphate + 1,4-dihydroxy-2-naphthoate + H(+) = a 2-demethylmenaquinol + CO2 + diphosphate</text>
        <dbReference type="Rhea" id="RHEA:26478"/>
        <dbReference type="Rhea" id="RHEA-COMP:9563"/>
        <dbReference type="Rhea" id="RHEA-COMP:9564"/>
        <dbReference type="ChEBI" id="CHEBI:11173"/>
        <dbReference type="ChEBI" id="CHEBI:15378"/>
        <dbReference type="ChEBI" id="CHEBI:16526"/>
        <dbReference type="ChEBI" id="CHEBI:33019"/>
        <dbReference type="ChEBI" id="CHEBI:55437"/>
        <dbReference type="ChEBI" id="CHEBI:58914"/>
        <dbReference type="EC" id="2.5.1.74"/>
    </reaction>
</comment>
<reference evidence="10 11" key="1">
    <citation type="submission" date="2016-10" db="EMBL/GenBank/DDBJ databases">
        <authorList>
            <person name="de Groot N.N."/>
        </authorList>
    </citation>
    <scope>NUCLEOTIDE SEQUENCE [LARGE SCALE GENOMIC DNA]</scope>
    <source>
        <strain evidence="10 11">NP_1H</strain>
    </source>
</reference>
<dbReference type="EMBL" id="FNDT01000001">
    <property type="protein sequence ID" value="SDH52436.1"/>
    <property type="molecule type" value="Genomic_DNA"/>
</dbReference>
<evidence type="ECO:0000256" key="2">
    <source>
        <dbReference type="ARBA" id="ARBA00022428"/>
    </source>
</evidence>
<sequence>MATAAQWVEGARPRTLPMAVAPVIIGCAAAFDLGSFKLVNALLAATVAVLLQVGVNYANDYSDGIRGTDNDRVGPLRLTGSGAARPWQVKWAAFGCFALAMVAGIALIVLSQAWFLLLVGVGCVAAAWGYTGGRNPYGYLGLGDLFVFVFFGLVATLGTTYTQAGQLSGPAWIGAVSTGIIAMALLMANNVRDIPTDREAGKLTLAVRLGDTAARISYVMMLAVALLLPLFLVYDYPWVLLVLLLIPLCLMPSWLMLKGKKRRSLIPVLKQTSIINLGFSVLFGAGVVLSGVLA</sequence>
<dbReference type="InterPro" id="IPR004657">
    <property type="entry name" value="MenA"/>
</dbReference>
<dbReference type="GO" id="GO:0009234">
    <property type="term" value="P:menaquinone biosynthetic process"/>
    <property type="evidence" value="ECO:0007669"/>
    <property type="project" value="UniProtKB-UniRule"/>
</dbReference>
<evidence type="ECO:0000256" key="5">
    <source>
        <dbReference type="ARBA" id="ARBA00022692"/>
    </source>
</evidence>
<evidence type="ECO:0000256" key="9">
    <source>
        <dbReference type="NCBIfam" id="TIGR00751"/>
    </source>
</evidence>
<dbReference type="CDD" id="cd13962">
    <property type="entry name" value="PT_UbiA_UBIAD1"/>
    <property type="match status" value="1"/>
</dbReference>
<comment type="pathway">
    <text evidence="8">Quinol/quinone metabolism; menaquinone biosynthesis; menaquinol from 1,4-dihydroxy-2-naphthoate: step 1/2.</text>
</comment>
<proteinExistence type="inferred from homology"/>
<feature type="transmembrane region" description="Helical" evidence="8">
    <location>
        <begin position="171"/>
        <end position="191"/>
    </location>
</feature>
<dbReference type="UniPathway" id="UPA00079">
    <property type="reaction ID" value="UER00168"/>
</dbReference>
<keyword evidence="6 8" id="KW-1133">Transmembrane helix</keyword>
<dbReference type="GO" id="GO:0005886">
    <property type="term" value="C:plasma membrane"/>
    <property type="evidence" value="ECO:0007669"/>
    <property type="project" value="UniProtKB-SubCell"/>
</dbReference>
<keyword evidence="5 8" id="KW-0812">Transmembrane</keyword>
<feature type="transmembrane region" description="Helical" evidence="8">
    <location>
        <begin position="91"/>
        <end position="108"/>
    </location>
</feature>
<dbReference type="PIRSF" id="PIRSF005355">
    <property type="entry name" value="UBIAD1"/>
    <property type="match status" value="1"/>
</dbReference>
<dbReference type="NCBIfam" id="TIGR00751">
    <property type="entry name" value="menA"/>
    <property type="match status" value="1"/>
</dbReference>
<dbReference type="STRING" id="335973.SAMN04488693_101473"/>
<evidence type="ECO:0000256" key="1">
    <source>
        <dbReference type="ARBA" id="ARBA00004141"/>
    </source>
</evidence>
<keyword evidence="11" id="KW-1185">Reference proteome</keyword>
<dbReference type="PANTHER" id="PTHR13929:SF0">
    <property type="entry name" value="UBIA PRENYLTRANSFERASE DOMAIN-CONTAINING PROTEIN 1"/>
    <property type="match status" value="1"/>
</dbReference>
<evidence type="ECO:0000256" key="6">
    <source>
        <dbReference type="ARBA" id="ARBA00022989"/>
    </source>
</evidence>
<feature type="transmembrane region" description="Helical" evidence="8">
    <location>
        <begin position="137"/>
        <end position="159"/>
    </location>
</feature>
<keyword evidence="3 8" id="KW-1003">Cell membrane</keyword>
<evidence type="ECO:0000256" key="4">
    <source>
        <dbReference type="ARBA" id="ARBA00022679"/>
    </source>
</evidence>
<dbReference type="HAMAP" id="MF_01937">
    <property type="entry name" value="MenA_1"/>
    <property type="match status" value="1"/>
</dbReference>
<organism evidence="10 11">
    <name type="scientific">Arthrobacter subterraneus</name>
    <dbReference type="NCBI Taxonomy" id="335973"/>
    <lineage>
        <taxon>Bacteria</taxon>
        <taxon>Bacillati</taxon>
        <taxon>Actinomycetota</taxon>
        <taxon>Actinomycetes</taxon>
        <taxon>Micrococcales</taxon>
        <taxon>Micrococcaceae</taxon>
        <taxon>Arthrobacter</taxon>
    </lineage>
</organism>
<name>A0A1G8D3W6_9MICC</name>
<comment type="function">
    <text evidence="8">Conversion of 1,4-dihydroxy-2-naphthoate (DHNA) to demethylmenaquinone (DMK).</text>
</comment>
<evidence type="ECO:0000313" key="11">
    <source>
        <dbReference type="Proteomes" id="UP000199258"/>
    </source>
</evidence>
<gene>
    <name evidence="8" type="primary">menA</name>
    <name evidence="10" type="ORF">SAMN04488693_101473</name>
</gene>
<dbReference type="Pfam" id="PF01040">
    <property type="entry name" value="UbiA"/>
    <property type="match status" value="1"/>
</dbReference>
<feature type="transmembrane region" description="Helical" evidence="8">
    <location>
        <begin position="114"/>
        <end position="130"/>
    </location>
</feature>
<feature type="transmembrane region" description="Helical" evidence="8">
    <location>
        <begin position="238"/>
        <end position="257"/>
    </location>
</feature>
<dbReference type="OrthoDB" id="9767568at2"/>
<dbReference type="RefSeq" id="WP_090584343.1">
    <property type="nucleotide sequence ID" value="NZ_FNDT01000001.1"/>
</dbReference>
<accession>A0A1G8D3W6</accession>
<dbReference type="PANTHER" id="PTHR13929">
    <property type="entry name" value="1,4-DIHYDROXY-2-NAPHTHOATE OCTAPRENYLTRANSFERASE"/>
    <property type="match status" value="1"/>
</dbReference>
<protein>
    <recommendedName>
        <fullName evidence="8 9">1,4-dihydroxy-2-naphthoate octaprenyltransferase</fullName>
        <shortName evidence="8">DHNA-octaprenyltransferase</shortName>
        <ecNumber evidence="8 9">2.5.1.74</ecNumber>
    </recommendedName>
</protein>
<comment type="similarity">
    <text evidence="8">Belongs to the MenA family. Type 1 subfamily.</text>
</comment>
<dbReference type="InterPro" id="IPR000537">
    <property type="entry name" value="UbiA_prenyltransferase"/>
</dbReference>
<comment type="subcellular location">
    <subcellularLocation>
        <location evidence="8">Cell membrane</location>
        <topology evidence="8">Multi-pass membrane protein</topology>
    </subcellularLocation>
    <subcellularLocation>
        <location evidence="1">Membrane</location>
        <topology evidence="1">Multi-pass membrane protein</topology>
    </subcellularLocation>
</comment>
<dbReference type="InterPro" id="IPR026046">
    <property type="entry name" value="UBIAD1"/>
</dbReference>
<dbReference type="AlphaFoldDB" id="A0A1G8D3W6"/>
<dbReference type="NCBIfam" id="NF004751">
    <property type="entry name" value="PRK06080.1-3"/>
    <property type="match status" value="1"/>
</dbReference>
<dbReference type="Gene3D" id="1.10.357.140">
    <property type="entry name" value="UbiA prenyltransferase"/>
    <property type="match status" value="1"/>
</dbReference>
<dbReference type="EC" id="2.5.1.74" evidence="8 9"/>
<evidence type="ECO:0000256" key="8">
    <source>
        <dbReference type="HAMAP-Rule" id="MF_01937"/>
    </source>
</evidence>
<keyword evidence="7 8" id="KW-0472">Membrane</keyword>
<dbReference type="GO" id="GO:0042371">
    <property type="term" value="P:vitamin K biosynthetic process"/>
    <property type="evidence" value="ECO:0007669"/>
    <property type="project" value="TreeGrafter"/>
</dbReference>
<feature type="transmembrane region" description="Helical" evidence="8">
    <location>
        <begin position="212"/>
        <end position="232"/>
    </location>
</feature>
<evidence type="ECO:0000256" key="3">
    <source>
        <dbReference type="ARBA" id="ARBA00022475"/>
    </source>
</evidence>
<evidence type="ECO:0000256" key="7">
    <source>
        <dbReference type="ARBA" id="ARBA00023136"/>
    </source>
</evidence>
<dbReference type="GO" id="GO:0046428">
    <property type="term" value="F:1,4-dihydroxy-2-naphthoate polyprenyltransferase activity"/>
    <property type="evidence" value="ECO:0007669"/>
    <property type="project" value="UniProtKB-UniRule"/>
</dbReference>
<keyword evidence="2 8" id="KW-0474">Menaquinone biosynthesis</keyword>
<feature type="transmembrane region" description="Helical" evidence="8">
    <location>
        <begin position="273"/>
        <end position="293"/>
    </location>
</feature>